<dbReference type="AlphaFoldDB" id="D7FB71"/>
<reference evidence="1" key="1">
    <citation type="submission" date="2009-10" db="EMBL/GenBank/DDBJ databases">
        <authorList>
            <person name="Annaheim M."/>
        </authorList>
    </citation>
    <scope>NUCLEOTIDE SEQUENCE</scope>
    <source>
        <tissue evidence="1">Ovary</tissue>
    </source>
</reference>
<feature type="non-terminal residue" evidence="1">
    <location>
        <position position="1"/>
    </location>
</feature>
<gene>
    <name evidence="1" type="primary">Civ14.g3</name>
</gene>
<organism evidence="1">
    <name type="scientific">Chelonus inanitus</name>
    <dbReference type="NCBI Taxonomy" id="49201"/>
    <lineage>
        <taxon>Eukaryota</taxon>
        <taxon>Metazoa</taxon>
        <taxon>Ecdysozoa</taxon>
        <taxon>Arthropoda</taxon>
        <taxon>Hexapoda</taxon>
        <taxon>Insecta</taxon>
        <taxon>Pterygota</taxon>
        <taxon>Neoptera</taxon>
        <taxon>Endopterygota</taxon>
        <taxon>Hymenoptera</taxon>
        <taxon>Apocrita</taxon>
        <taxon>Ichneumonoidea</taxon>
        <taxon>Braconidae</taxon>
        <taxon>Cheloninae</taxon>
        <taxon>Chelonus</taxon>
    </lineage>
</organism>
<reference evidence="1" key="2">
    <citation type="submission" date="2010-06" db="EMBL/GenBank/DDBJ databases">
        <title>Identification of bracovirus particle proteins and analysis of their transcript levels at the stage of virion formation.</title>
        <authorList>
            <person name="Wetterwald C."/>
            <person name="Roth T."/>
            <person name="Kaeslin M."/>
            <person name="Anaheim M."/>
            <person name="Wespi G."/>
            <person name="Heller M."/>
            <person name="Meser P."/>
            <person name="Roditi I."/>
            <person name="Pfister-Wilhelm R."/>
            <person name="Bezier A."/>
            <person name="Gyapay G."/>
            <person name="Drezen J.M."/>
            <person name="Lanzrein B."/>
        </authorList>
    </citation>
    <scope>NUCLEOTIDE SEQUENCE</scope>
    <source>
        <tissue evidence="1">Ovary</tissue>
    </source>
</reference>
<dbReference type="EMBL" id="FN557479">
    <property type="protein sequence ID" value="CBH26141.1"/>
    <property type="molecule type" value="mRNA"/>
</dbReference>
<proteinExistence type="evidence at transcript level"/>
<name>D7FB71_9HYME</name>
<sequence length="47" mass="5387">NQNALARKKALCTLTSYLGYDSMTFEMLRRTHLPYMVVTAAVRTNVH</sequence>
<accession>D7FB71</accession>
<evidence type="ECO:0000313" key="1">
    <source>
        <dbReference type="EMBL" id="CBH26141.1"/>
    </source>
</evidence>
<protein>
    <submittedName>
        <fullName evidence="1">CiV14g3-like protein</fullName>
    </submittedName>
</protein>